<dbReference type="PROSITE" id="PS51406">
    <property type="entry name" value="FIBRINOGEN_C_2"/>
    <property type="match status" value="1"/>
</dbReference>
<evidence type="ECO:0000259" key="2">
    <source>
        <dbReference type="PROSITE" id="PS51406"/>
    </source>
</evidence>
<proteinExistence type="predicted"/>
<dbReference type="WBParaSite" id="PSAMB.scaffold357size68506.g5162.t1">
    <property type="protein sequence ID" value="PSAMB.scaffold357size68506.g5162.t1"/>
    <property type="gene ID" value="PSAMB.scaffold357size68506.g5162"/>
</dbReference>
<keyword evidence="3" id="KW-1185">Reference proteome</keyword>
<dbReference type="SUPFAM" id="SSF56496">
    <property type="entry name" value="Fibrinogen C-terminal domain-like"/>
    <property type="match status" value="1"/>
</dbReference>
<dbReference type="InterPro" id="IPR002181">
    <property type="entry name" value="Fibrinogen_a/b/g_C_dom"/>
</dbReference>
<evidence type="ECO:0000313" key="4">
    <source>
        <dbReference type="WBParaSite" id="PSAMB.scaffold357size68506.g5162.t1"/>
    </source>
</evidence>
<accession>A0A914WD12</accession>
<organism evidence="3 4">
    <name type="scientific">Plectus sambesii</name>
    <dbReference type="NCBI Taxonomy" id="2011161"/>
    <lineage>
        <taxon>Eukaryota</taxon>
        <taxon>Metazoa</taxon>
        <taxon>Ecdysozoa</taxon>
        <taxon>Nematoda</taxon>
        <taxon>Chromadorea</taxon>
        <taxon>Plectida</taxon>
        <taxon>Plectina</taxon>
        <taxon>Plectoidea</taxon>
        <taxon>Plectidae</taxon>
        <taxon>Plectus</taxon>
    </lineage>
</organism>
<dbReference type="GO" id="GO:0005615">
    <property type="term" value="C:extracellular space"/>
    <property type="evidence" value="ECO:0007669"/>
    <property type="project" value="TreeGrafter"/>
</dbReference>
<dbReference type="Proteomes" id="UP000887566">
    <property type="component" value="Unplaced"/>
</dbReference>
<keyword evidence="1" id="KW-1133">Transmembrane helix</keyword>
<evidence type="ECO:0000313" key="3">
    <source>
        <dbReference type="Proteomes" id="UP000887566"/>
    </source>
</evidence>
<dbReference type="Pfam" id="PF00147">
    <property type="entry name" value="Fibrinogen_C"/>
    <property type="match status" value="1"/>
</dbReference>
<dbReference type="Gene3D" id="3.90.215.10">
    <property type="entry name" value="Gamma Fibrinogen, chain A, domain 1"/>
    <property type="match status" value="1"/>
</dbReference>
<feature type="domain" description="Fibrinogen C-terminal" evidence="2">
    <location>
        <begin position="110"/>
        <end position="218"/>
    </location>
</feature>
<dbReference type="PANTHER" id="PTHR19143">
    <property type="entry name" value="FIBRINOGEN/TENASCIN/ANGIOPOEITIN"/>
    <property type="match status" value="1"/>
</dbReference>
<dbReference type="InterPro" id="IPR036056">
    <property type="entry name" value="Fibrinogen-like_C"/>
</dbReference>
<keyword evidence="1" id="KW-0472">Membrane</keyword>
<dbReference type="AlphaFoldDB" id="A0A914WD12"/>
<sequence>MLTTLTSANNDNFASPEIVGAQTAKDESASNIGYGPVLPEASPPIPLINIFQRPDELFPQPPPNDDNNDQVHLIKEKQPNCIIEKYRRFMTLVCIGLIFAFAVISLAVVIFSKKNADDCHELHHRDSKLPSGVYTLSPPGIPAFDAYCDMETDGGGWTVFQRRIDASLSFYDKLWNDYKVGFNNGLENNLWLGNDIIHVLSTKDSNVELRIDLWGDRHPGSPDPNGYWWEKHPSFFAMQQAYQDSVCFIQMVLTLRQVMLFTAPTLLAFLHSKQADGGYKVALMLL</sequence>
<protein>
    <submittedName>
        <fullName evidence="4">Fibrinogen C-terminal domain-containing protein</fullName>
    </submittedName>
</protein>
<dbReference type="NCBIfam" id="NF040941">
    <property type="entry name" value="GGGWT_bact"/>
    <property type="match status" value="1"/>
</dbReference>
<evidence type="ECO:0000256" key="1">
    <source>
        <dbReference type="SAM" id="Phobius"/>
    </source>
</evidence>
<keyword evidence="1" id="KW-0812">Transmembrane</keyword>
<dbReference type="InterPro" id="IPR014716">
    <property type="entry name" value="Fibrinogen_a/b/g_C_1"/>
</dbReference>
<name>A0A914WD12_9BILA</name>
<reference evidence="4" key="1">
    <citation type="submission" date="2022-11" db="UniProtKB">
        <authorList>
            <consortium name="WormBaseParasite"/>
        </authorList>
    </citation>
    <scope>IDENTIFICATION</scope>
</reference>
<dbReference type="InterPro" id="IPR050373">
    <property type="entry name" value="Fibrinogen_C-term_domain"/>
</dbReference>
<feature type="transmembrane region" description="Helical" evidence="1">
    <location>
        <begin position="89"/>
        <end position="111"/>
    </location>
</feature>
<dbReference type="PANTHER" id="PTHR19143:SF444">
    <property type="entry name" value="PROTEIN SCABROUS"/>
    <property type="match status" value="1"/>
</dbReference>
<dbReference type="SMART" id="SM00186">
    <property type="entry name" value="FBG"/>
    <property type="match status" value="1"/>
</dbReference>